<dbReference type="InterPro" id="IPR043128">
    <property type="entry name" value="Rev_trsase/Diguanyl_cyclase"/>
</dbReference>
<dbReference type="AlphaFoldDB" id="A0A1G1L363"/>
<name>A0A1G1L363_9BACT</name>
<dbReference type="SMART" id="SM00471">
    <property type="entry name" value="HDc"/>
    <property type="match status" value="1"/>
</dbReference>
<dbReference type="SMART" id="SM00448">
    <property type="entry name" value="REC"/>
    <property type="match status" value="1"/>
</dbReference>
<dbReference type="GO" id="GO:0003824">
    <property type="term" value="F:catalytic activity"/>
    <property type="evidence" value="ECO:0007669"/>
    <property type="project" value="UniProtKB-ARBA"/>
</dbReference>
<evidence type="ECO:0008006" key="7">
    <source>
        <dbReference type="Google" id="ProtNLM"/>
    </source>
</evidence>
<dbReference type="CDD" id="cd00156">
    <property type="entry name" value="REC"/>
    <property type="match status" value="1"/>
</dbReference>
<dbReference type="PROSITE" id="PS50887">
    <property type="entry name" value="GGDEF"/>
    <property type="match status" value="1"/>
</dbReference>
<dbReference type="Pfam" id="PF00990">
    <property type="entry name" value="GGDEF"/>
    <property type="match status" value="1"/>
</dbReference>
<dbReference type="SUPFAM" id="SSF55073">
    <property type="entry name" value="Nucleotide cyclase"/>
    <property type="match status" value="1"/>
</dbReference>
<dbReference type="PROSITE" id="PS51832">
    <property type="entry name" value="HD_GYP"/>
    <property type="match status" value="1"/>
</dbReference>
<dbReference type="PANTHER" id="PTHR45228">
    <property type="entry name" value="CYCLIC DI-GMP PHOSPHODIESTERASE TM_0186-RELATED"/>
    <property type="match status" value="1"/>
</dbReference>
<dbReference type="InterPro" id="IPR011006">
    <property type="entry name" value="CheY-like_superfamily"/>
</dbReference>
<protein>
    <recommendedName>
        <fullName evidence="7">Diguanylate cyclase</fullName>
    </recommendedName>
</protein>
<feature type="domain" description="HD-GYP" evidence="4">
    <location>
        <begin position="343"/>
        <end position="538"/>
    </location>
</feature>
<dbReference type="EMBL" id="MHFR01000003">
    <property type="protein sequence ID" value="OGW99568.1"/>
    <property type="molecule type" value="Genomic_DNA"/>
</dbReference>
<dbReference type="SUPFAM" id="SSF109604">
    <property type="entry name" value="HD-domain/PDEase-like"/>
    <property type="match status" value="1"/>
</dbReference>
<dbReference type="InterPro" id="IPR037522">
    <property type="entry name" value="HD_GYP_dom"/>
</dbReference>
<dbReference type="SMART" id="SM00267">
    <property type="entry name" value="GGDEF"/>
    <property type="match status" value="1"/>
</dbReference>
<evidence type="ECO:0000313" key="6">
    <source>
        <dbReference type="Proteomes" id="UP000178187"/>
    </source>
</evidence>
<dbReference type="SUPFAM" id="SSF52172">
    <property type="entry name" value="CheY-like"/>
    <property type="match status" value="1"/>
</dbReference>
<sequence length="555" mass="62648">MKILPSRILIVEDNPDHVEIIQCALQKWAESNGIQIEFSESMSEAFAQANVAQFDLILTDYYLPDGTGSQLVEALAAQKYPCAFLLMTAAGDEALAVRALKTGFRDYIIKKDSYAQKLAATLETAYVKYREEEKKKQEQERLTELSVRDSLTNLYNVRFLQERMAEEYARAARYHHPLSCLMIDIDHFKNVNDLYGHQTGDELLRELSGLLLAHVRQSDVVVRYGGEEFVILAPHVGYYGAQILAERLRIKVVKSKFISHMNPVEMRISIGIAVYPEDPAKDKDSLLFFADQALYRAKQLGRNQVCLYQQSEHDAIISNSLFVVDKTKMGELSRRLSDISNMAKKAYIEGTRAFVEAVEMKSLLNGHSARTAMHARSIAEVLGIREEEVCIIEHAALLHDIGKLCIPAEILRKADKLTGQEYEIIKIHSVLGYQMVKPIAFLSEESLMILHHHEWYDGRGYPHGLKAKSIPIGARIIAVADAYDSMCVTGIGYRNSFKPEEAVRELINYAGIQFDPEMVQMFIQALVKKGDLEPQAYDSEKLGKAIQSVSNPPKK</sequence>
<evidence type="ECO:0000313" key="5">
    <source>
        <dbReference type="EMBL" id="OGW99568.1"/>
    </source>
</evidence>
<evidence type="ECO:0000259" key="4">
    <source>
        <dbReference type="PROSITE" id="PS51832"/>
    </source>
</evidence>
<dbReference type="Gene3D" id="3.40.50.2300">
    <property type="match status" value="1"/>
</dbReference>
<accession>A0A1G1L363</accession>
<feature type="domain" description="Response regulatory" evidence="2">
    <location>
        <begin position="7"/>
        <end position="125"/>
    </location>
</feature>
<dbReference type="InterPro" id="IPR052020">
    <property type="entry name" value="Cyclic_di-GMP/3'3'-cGAMP_PDE"/>
</dbReference>
<gene>
    <name evidence="5" type="ORF">A3G33_05715</name>
</gene>
<organism evidence="5 6">
    <name type="scientific">Candidatus Danuiimicrobium aquiferis</name>
    <dbReference type="NCBI Taxonomy" id="1801832"/>
    <lineage>
        <taxon>Bacteria</taxon>
        <taxon>Pseudomonadati</taxon>
        <taxon>Candidatus Omnitrophota</taxon>
        <taxon>Candidatus Danuiimicrobium</taxon>
    </lineage>
</organism>
<dbReference type="Proteomes" id="UP000178187">
    <property type="component" value="Unassembled WGS sequence"/>
</dbReference>
<dbReference type="InterPro" id="IPR001789">
    <property type="entry name" value="Sig_transdc_resp-reg_receiver"/>
</dbReference>
<dbReference type="Gene3D" id="3.30.70.270">
    <property type="match status" value="1"/>
</dbReference>
<dbReference type="InterPro" id="IPR029787">
    <property type="entry name" value="Nucleotide_cyclase"/>
</dbReference>
<dbReference type="Pfam" id="PF00072">
    <property type="entry name" value="Response_reg"/>
    <property type="match status" value="1"/>
</dbReference>
<dbReference type="GO" id="GO:0000160">
    <property type="term" value="P:phosphorelay signal transduction system"/>
    <property type="evidence" value="ECO:0007669"/>
    <property type="project" value="InterPro"/>
</dbReference>
<evidence type="ECO:0000259" key="2">
    <source>
        <dbReference type="PROSITE" id="PS50110"/>
    </source>
</evidence>
<dbReference type="PANTHER" id="PTHR45228:SF4">
    <property type="entry name" value="LIPOPROTEIN"/>
    <property type="match status" value="1"/>
</dbReference>
<dbReference type="PROSITE" id="PS50110">
    <property type="entry name" value="RESPONSE_REGULATORY"/>
    <property type="match status" value="1"/>
</dbReference>
<dbReference type="NCBIfam" id="TIGR00254">
    <property type="entry name" value="GGDEF"/>
    <property type="match status" value="1"/>
</dbReference>
<dbReference type="Pfam" id="PF13487">
    <property type="entry name" value="HD_5"/>
    <property type="match status" value="1"/>
</dbReference>
<evidence type="ECO:0000259" key="3">
    <source>
        <dbReference type="PROSITE" id="PS50887"/>
    </source>
</evidence>
<feature type="domain" description="GGDEF" evidence="3">
    <location>
        <begin position="176"/>
        <end position="310"/>
    </location>
</feature>
<feature type="modified residue" description="4-aspartylphosphate" evidence="1">
    <location>
        <position position="60"/>
    </location>
</feature>
<dbReference type="CDD" id="cd00077">
    <property type="entry name" value="HDc"/>
    <property type="match status" value="1"/>
</dbReference>
<dbReference type="CDD" id="cd01949">
    <property type="entry name" value="GGDEF"/>
    <property type="match status" value="1"/>
</dbReference>
<keyword evidence="1" id="KW-0597">Phosphoprotein</keyword>
<dbReference type="InterPro" id="IPR000160">
    <property type="entry name" value="GGDEF_dom"/>
</dbReference>
<dbReference type="FunFam" id="3.30.70.270:FF:000001">
    <property type="entry name" value="Diguanylate cyclase domain protein"/>
    <property type="match status" value="1"/>
</dbReference>
<comment type="caution">
    <text evidence="5">The sequence shown here is derived from an EMBL/GenBank/DDBJ whole genome shotgun (WGS) entry which is preliminary data.</text>
</comment>
<dbReference type="Gene3D" id="1.10.3210.10">
    <property type="entry name" value="Hypothetical protein af1432"/>
    <property type="match status" value="1"/>
</dbReference>
<evidence type="ECO:0000256" key="1">
    <source>
        <dbReference type="PROSITE-ProRule" id="PRU00169"/>
    </source>
</evidence>
<dbReference type="InterPro" id="IPR003607">
    <property type="entry name" value="HD/PDEase_dom"/>
</dbReference>
<proteinExistence type="predicted"/>
<reference evidence="5 6" key="1">
    <citation type="journal article" date="2016" name="Nat. Commun.">
        <title>Thousands of microbial genomes shed light on interconnected biogeochemical processes in an aquifer system.</title>
        <authorList>
            <person name="Anantharaman K."/>
            <person name="Brown C.T."/>
            <person name="Hug L.A."/>
            <person name="Sharon I."/>
            <person name="Castelle C.J."/>
            <person name="Probst A.J."/>
            <person name="Thomas B.C."/>
            <person name="Singh A."/>
            <person name="Wilkins M.J."/>
            <person name="Karaoz U."/>
            <person name="Brodie E.L."/>
            <person name="Williams K.H."/>
            <person name="Hubbard S.S."/>
            <person name="Banfield J.F."/>
        </authorList>
    </citation>
    <scope>NUCLEOTIDE SEQUENCE [LARGE SCALE GENOMIC DNA]</scope>
</reference>